<keyword evidence="1" id="KW-0472">Membrane</keyword>
<feature type="domain" description="DUF3899" evidence="3">
    <location>
        <begin position="32"/>
        <end position="120"/>
    </location>
</feature>
<reference evidence="4 5" key="1">
    <citation type="submission" date="2023-07" db="EMBL/GenBank/DDBJ databases">
        <title>Genomic Encyclopedia of Type Strains, Phase IV (KMG-IV): sequencing the most valuable type-strain genomes for metagenomic binning, comparative biology and taxonomic classification.</title>
        <authorList>
            <person name="Goeker M."/>
        </authorList>
    </citation>
    <scope>NUCLEOTIDE SEQUENCE [LARGE SCALE GENOMIC DNA]</scope>
    <source>
        <strain evidence="4 5">DSM 45903</strain>
    </source>
</reference>
<feature type="signal peptide" evidence="2">
    <location>
        <begin position="1"/>
        <end position="22"/>
    </location>
</feature>
<dbReference type="PROSITE" id="PS51257">
    <property type="entry name" value="PROKAR_LIPOPROTEIN"/>
    <property type="match status" value="1"/>
</dbReference>
<dbReference type="Pfam" id="PF13038">
    <property type="entry name" value="DUF3899"/>
    <property type="match status" value="1"/>
</dbReference>
<gene>
    <name evidence="4" type="ORF">JOE21_002287</name>
</gene>
<name>A0ABU1INK1_9BACL</name>
<proteinExistence type="predicted"/>
<dbReference type="Proteomes" id="UP001185012">
    <property type="component" value="Unassembled WGS sequence"/>
</dbReference>
<dbReference type="RefSeq" id="WP_309865922.1">
    <property type="nucleotide sequence ID" value="NZ_JAVDQG010000004.1"/>
</dbReference>
<comment type="caution">
    <text evidence="4">The sequence shown here is derived from an EMBL/GenBank/DDBJ whole genome shotgun (WGS) entry which is preliminary data.</text>
</comment>
<sequence length="122" mass="13271">MRKSRTLWSLVASILIVAACYAASGGTTFRLIDNLFLVGMILLVVAGIYTVISGGFFSLFSKGFRAMFSSKAEKEYGGYDEPLGEEDGQRKERASQVNWAASIALITGLLITALSYLLTFLL</sequence>
<dbReference type="EMBL" id="JAVDQG010000004">
    <property type="protein sequence ID" value="MDR6226281.1"/>
    <property type="molecule type" value="Genomic_DNA"/>
</dbReference>
<keyword evidence="1" id="KW-1133">Transmembrane helix</keyword>
<evidence type="ECO:0000256" key="1">
    <source>
        <dbReference type="SAM" id="Phobius"/>
    </source>
</evidence>
<feature type="transmembrane region" description="Helical" evidence="1">
    <location>
        <begin position="99"/>
        <end position="121"/>
    </location>
</feature>
<accession>A0ABU1INK1</accession>
<feature type="chain" id="PRO_5046745693" description="DUF3899 domain-containing protein" evidence="2">
    <location>
        <begin position="23"/>
        <end position="122"/>
    </location>
</feature>
<protein>
    <recommendedName>
        <fullName evidence="3">DUF3899 domain-containing protein</fullName>
    </recommendedName>
</protein>
<keyword evidence="2" id="KW-0732">Signal</keyword>
<dbReference type="InterPro" id="IPR025007">
    <property type="entry name" value="DUF3899"/>
</dbReference>
<organism evidence="4 5">
    <name type="scientific">Desmospora profundinema</name>
    <dbReference type="NCBI Taxonomy" id="1571184"/>
    <lineage>
        <taxon>Bacteria</taxon>
        <taxon>Bacillati</taxon>
        <taxon>Bacillota</taxon>
        <taxon>Bacilli</taxon>
        <taxon>Bacillales</taxon>
        <taxon>Thermoactinomycetaceae</taxon>
        <taxon>Desmospora</taxon>
    </lineage>
</organism>
<keyword evidence="5" id="KW-1185">Reference proteome</keyword>
<evidence type="ECO:0000256" key="2">
    <source>
        <dbReference type="SAM" id="SignalP"/>
    </source>
</evidence>
<evidence type="ECO:0000259" key="3">
    <source>
        <dbReference type="Pfam" id="PF13038"/>
    </source>
</evidence>
<evidence type="ECO:0000313" key="5">
    <source>
        <dbReference type="Proteomes" id="UP001185012"/>
    </source>
</evidence>
<keyword evidence="1" id="KW-0812">Transmembrane</keyword>
<feature type="transmembrane region" description="Helical" evidence="1">
    <location>
        <begin position="38"/>
        <end position="60"/>
    </location>
</feature>
<evidence type="ECO:0000313" key="4">
    <source>
        <dbReference type="EMBL" id="MDR6226281.1"/>
    </source>
</evidence>